<dbReference type="Proteomes" id="UP000032668">
    <property type="component" value="Unassembled WGS sequence"/>
</dbReference>
<name>A0A0D6PHQ3_9PROT</name>
<organism evidence="2 3">
    <name type="scientific">Acidocella aminolytica 101 = DSM 11237</name>
    <dbReference type="NCBI Taxonomy" id="1120923"/>
    <lineage>
        <taxon>Bacteria</taxon>
        <taxon>Pseudomonadati</taxon>
        <taxon>Pseudomonadota</taxon>
        <taxon>Alphaproteobacteria</taxon>
        <taxon>Acetobacterales</taxon>
        <taxon>Acidocellaceae</taxon>
        <taxon>Acidocella</taxon>
    </lineage>
</organism>
<gene>
    <name evidence="2" type="ORF">Aam_089_093</name>
</gene>
<evidence type="ECO:0000313" key="3">
    <source>
        <dbReference type="Proteomes" id="UP000032668"/>
    </source>
</evidence>
<keyword evidence="1" id="KW-0732">Signal</keyword>
<dbReference type="EMBL" id="BANC01000087">
    <property type="protein sequence ID" value="GAN81300.1"/>
    <property type="molecule type" value="Genomic_DNA"/>
</dbReference>
<evidence type="ECO:0000313" key="2">
    <source>
        <dbReference type="EMBL" id="GAN81300.1"/>
    </source>
</evidence>
<dbReference type="OrthoDB" id="7283494at2"/>
<evidence type="ECO:0008006" key="4">
    <source>
        <dbReference type="Google" id="ProtNLM"/>
    </source>
</evidence>
<dbReference type="AlphaFoldDB" id="A0A0D6PHQ3"/>
<proteinExistence type="predicted"/>
<dbReference type="STRING" id="1120923.SAMN02746095_01319"/>
<sequence length="382" mass="40504">MIKMRRQLLGLGFMAASSLMAMNAAHAMNGPTAIKIDGGPLGTLELSGGMDGYGSYTSGLAGHQPDTGMNVGSALINLEKTSGVLQYTIEVGSNGGAIPVGTLFSRPGQTSISKFKTGPLYAGYITVAPTDSPVTFSAGMIGSVEGYESGIDWNNATQMVTDIWYVENSQSKGVSATYSQGPLTATVEFGDGWDTNVFNFLQASVDYSFDDNNSLYVYYGGNLGRTTGPNVTSYGSQVGSITNLINSQMFGAFYSWTHGNLNLVPEVQYVYAKPDAKANISKYTSNFGAAVFADYSFANTPYSIGGWVQYEKSIGSQYAWFVTPNDQAVGLAVSPTWQYKDVFARVNAGANYLLTKTSGGGYGNSGNGNFQFVGTLEAGLLF</sequence>
<evidence type="ECO:0000256" key="1">
    <source>
        <dbReference type="SAM" id="SignalP"/>
    </source>
</evidence>
<feature type="signal peptide" evidence="1">
    <location>
        <begin position="1"/>
        <end position="27"/>
    </location>
</feature>
<dbReference type="RefSeq" id="WP_048879676.1">
    <property type="nucleotide sequence ID" value="NZ_BANC01000087.1"/>
</dbReference>
<comment type="caution">
    <text evidence="2">The sequence shown here is derived from an EMBL/GenBank/DDBJ whole genome shotgun (WGS) entry which is preliminary data.</text>
</comment>
<keyword evidence="3" id="KW-1185">Reference proteome</keyword>
<feature type="chain" id="PRO_5010230474" description="Porin" evidence="1">
    <location>
        <begin position="28"/>
        <end position="382"/>
    </location>
</feature>
<protein>
    <recommendedName>
        <fullName evidence="4">Porin</fullName>
    </recommendedName>
</protein>
<reference evidence="2 3" key="1">
    <citation type="submission" date="2012-11" db="EMBL/GenBank/DDBJ databases">
        <title>Whole genome sequence of Acidocella aminolytica 101 = DSM 11237.</title>
        <authorList>
            <person name="Azuma Y."/>
            <person name="Higashiura N."/>
            <person name="Hirakawa H."/>
            <person name="Matsushita K."/>
        </authorList>
    </citation>
    <scope>NUCLEOTIDE SEQUENCE [LARGE SCALE GENOMIC DNA]</scope>
    <source>
        <strain evidence="3">101 / DSM 11237</strain>
    </source>
</reference>
<accession>A0A0D6PHQ3</accession>